<dbReference type="Gene3D" id="2.40.50.100">
    <property type="match status" value="1"/>
</dbReference>
<sequence>MRKIILSILGVVILIGAIFAAQAIVSSNKRVRPKPQKVIKTVFVDTVKNREVPVVIQANGNLTAKRRLELYSEVQGILQTGRKLFKPGQNFNQGEIMIRVDASEFYATVQSQKSNLYNQLAAIMPDLRLDYPEIYPKWQAYLDRFNIDKPVPELPEMDSDTERYFIGGRNIVTSYYNIKNLEQLQYWSFA</sequence>
<accession>A0A2S7KLU5</accession>
<name>A0A2S7KLU5_9FLAO</name>
<protein>
    <recommendedName>
        <fullName evidence="3">Efflux transporter periplasmic adaptor subunit</fullName>
    </recommendedName>
</protein>
<dbReference type="Gene3D" id="1.10.287.470">
    <property type="entry name" value="Helix hairpin bin"/>
    <property type="match status" value="1"/>
</dbReference>
<dbReference type="AlphaFoldDB" id="A0A2S7KLU5"/>
<proteinExistence type="predicted"/>
<dbReference type="RefSeq" id="WP_245917605.1">
    <property type="nucleotide sequence ID" value="NZ_MQUB01000001.1"/>
</dbReference>
<evidence type="ECO:0008006" key="3">
    <source>
        <dbReference type="Google" id="ProtNLM"/>
    </source>
</evidence>
<dbReference type="Proteomes" id="UP000239800">
    <property type="component" value="Unassembled WGS sequence"/>
</dbReference>
<dbReference type="SUPFAM" id="SSF111369">
    <property type="entry name" value="HlyD-like secretion proteins"/>
    <property type="match status" value="1"/>
</dbReference>
<reference evidence="1 2" key="1">
    <citation type="submission" date="2016-11" db="EMBL/GenBank/DDBJ databases">
        <title>Trade-off between light-utilization and light-protection in marine flavobacteria.</title>
        <authorList>
            <person name="Kumagai Y."/>
        </authorList>
    </citation>
    <scope>NUCLEOTIDE SEQUENCE [LARGE SCALE GENOMIC DNA]</scope>
    <source>
        <strain evidence="1 2">NBRC 107741</strain>
    </source>
</reference>
<evidence type="ECO:0000313" key="2">
    <source>
        <dbReference type="Proteomes" id="UP000239800"/>
    </source>
</evidence>
<gene>
    <name evidence="1" type="ORF">BST85_00855</name>
</gene>
<dbReference type="EMBL" id="MQUB01000001">
    <property type="protein sequence ID" value="PQB03609.1"/>
    <property type="molecule type" value="Genomic_DNA"/>
</dbReference>
<organism evidence="1 2">
    <name type="scientific">Aureitalea marina</name>
    <dbReference type="NCBI Taxonomy" id="930804"/>
    <lineage>
        <taxon>Bacteria</taxon>
        <taxon>Pseudomonadati</taxon>
        <taxon>Bacteroidota</taxon>
        <taxon>Flavobacteriia</taxon>
        <taxon>Flavobacteriales</taxon>
        <taxon>Flavobacteriaceae</taxon>
        <taxon>Aureitalea</taxon>
    </lineage>
</organism>
<evidence type="ECO:0000313" key="1">
    <source>
        <dbReference type="EMBL" id="PQB03609.1"/>
    </source>
</evidence>
<keyword evidence="2" id="KW-1185">Reference proteome</keyword>
<comment type="caution">
    <text evidence="1">The sequence shown here is derived from an EMBL/GenBank/DDBJ whole genome shotgun (WGS) entry which is preliminary data.</text>
</comment>